<dbReference type="EMBL" id="PKMF04000185">
    <property type="protein sequence ID" value="KAK7844444.1"/>
    <property type="molecule type" value="Genomic_DNA"/>
</dbReference>
<gene>
    <name evidence="3" type="primary">RPPL1_45</name>
    <name evidence="3" type="ORF">CFP56_010873</name>
</gene>
<dbReference type="SUPFAM" id="SSF52058">
    <property type="entry name" value="L domain-like"/>
    <property type="match status" value="2"/>
</dbReference>
<protein>
    <submittedName>
        <fullName evidence="3">Disease resistance rpp13-like protein 1</fullName>
    </submittedName>
</protein>
<dbReference type="InterPro" id="IPR056789">
    <property type="entry name" value="LRR_R13L1-DRL21"/>
</dbReference>
<dbReference type="AlphaFoldDB" id="A0AAW0L0T4"/>
<name>A0AAW0L0T4_QUESU</name>
<evidence type="ECO:0000313" key="3">
    <source>
        <dbReference type="EMBL" id="KAK7844444.1"/>
    </source>
</evidence>
<proteinExistence type="predicted"/>
<accession>A0AAW0L0T4</accession>
<keyword evidence="4" id="KW-1185">Reference proteome</keyword>
<dbReference type="Proteomes" id="UP000237347">
    <property type="component" value="Unassembled WGS sequence"/>
</dbReference>
<sequence>MHDLIHDLALSISSPSCCLINDNEPYNFCEQHRHMSLVGNDVEQPMLKIVEKATKLRSLLFPSHHLKNFGQALDKVFRTMECIRTLDLSSSAILELPSSIEKLKLLRYLDLSRTEIKVLPNSICKLYHLETLKLLGCPYLYELPKDLRKLVNLRHLELDDLFWVKLSTLPPNVGEITSLHDWHVFQVSHKTGYRIEELKNMTYLSGTLHISKLENAVNAGEAKLNQKKYLQKLVFEWSDRIVNTHDEATEKSFLEDLQPHLNLKELQICHYRGNEFPAWMREGQLQNLVRVTLNDCTKCKTLTLGELPNLEVLYIKGMLELEKWPEVECPSLKWLKFSNCPKLRELPNVFPMLSFPKIKRCKSLRVLPVVLSLKTLKLIDNPILEDWHGTWITWDAIDDQGQWSSGEQWSFENLLELNVISCPKLKALPKYFDPEKLEINGCELLVALPEQHFAQRLRHLALYACHDGTLVRAIPNTSSLCSLVISGISNLTSLPKWPQLPGLKALYIHDCKDLMSLSESKEGSLLTLISLTLLSIRNCPMLVTLTEELPATLECLSIGSCPFLQCLGSKEILKNLHSLKDLYIEDCPMLQSLPEDGLPSSLQHLQIQKCPLLAKRCQKEGGGGGGPDRPKILQHQLCPRRNHQNQLAIVFLPHPGGIDIIDARPTKKQPNSSHLKQSHKGAIATEVYQSDIDADEAVDEVLNEPKAEWEETGFKLSFSASQSKSSSTKVTVFLNLMILKSLLLLTVSSHCIVPIMKDSSNEFTRQALGQCSSESIDRIGHEGGSTESIDSEDDDIKSFYTSLGADSQSASNSVITNVQSKKTRPGQFNIDKALDMVKNVLTTDFSSACHPGCSISLNSALELLCYMDENDGISVKMKDLVLQISKDFTVLKIRFYQASNTIQRCTNLIKPMAEIASQLDENKQKFLKLDSVEATIQRSIIEAETQINEHMHDKVGRSISGAEGQINELKQKIDSLTKQKEKAKQEKKTIYSEGKKLKEKWDAAANAEEEKKEAERIKREIEEKWSDYNKQFENFTCNGGINVNNIGQAEEQPN</sequence>
<dbReference type="Gene3D" id="3.80.10.10">
    <property type="entry name" value="Ribonuclease Inhibitor"/>
    <property type="match status" value="3"/>
</dbReference>
<evidence type="ECO:0000256" key="1">
    <source>
        <dbReference type="SAM" id="Coils"/>
    </source>
</evidence>
<organism evidence="3 4">
    <name type="scientific">Quercus suber</name>
    <name type="common">Cork oak</name>
    <dbReference type="NCBI Taxonomy" id="58331"/>
    <lineage>
        <taxon>Eukaryota</taxon>
        <taxon>Viridiplantae</taxon>
        <taxon>Streptophyta</taxon>
        <taxon>Embryophyta</taxon>
        <taxon>Tracheophyta</taxon>
        <taxon>Spermatophyta</taxon>
        <taxon>Magnoliopsida</taxon>
        <taxon>eudicotyledons</taxon>
        <taxon>Gunneridae</taxon>
        <taxon>Pentapetalae</taxon>
        <taxon>rosids</taxon>
        <taxon>fabids</taxon>
        <taxon>Fagales</taxon>
        <taxon>Fagaceae</taxon>
        <taxon>Quercus</taxon>
    </lineage>
</organism>
<dbReference type="PANTHER" id="PTHR47186:SF3">
    <property type="entry name" value="OS09G0267800 PROTEIN"/>
    <property type="match status" value="1"/>
</dbReference>
<reference evidence="3 4" key="1">
    <citation type="journal article" date="2018" name="Sci. Data">
        <title>The draft genome sequence of cork oak.</title>
        <authorList>
            <person name="Ramos A.M."/>
            <person name="Usie A."/>
            <person name="Barbosa P."/>
            <person name="Barros P.M."/>
            <person name="Capote T."/>
            <person name="Chaves I."/>
            <person name="Simoes F."/>
            <person name="Abreu I."/>
            <person name="Carrasquinho I."/>
            <person name="Faro C."/>
            <person name="Guimaraes J.B."/>
            <person name="Mendonca D."/>
            <person name="Nobrega F."/>
            <person name="Rodrigues L."/>
            <person name="Saibo N.J.M."/>
            <person name="Varela M.C."/>
            <person name="Egas C."/>
            <person name="Matos J."/>
            <person name="Miguel C.M."/>
            <person name="Oliveira M.M."/>
            <person name="Ricardo C.P."/>
            <person name="Goncalves S."/>
        </authorList>
    </citation>
    <scope>NUCLEOTIDE SEQUENCE [LARGE SCALE GENOMIC DNA]</scope>
    <source>
        <strain evidence="4">cv. HL8</strain>
    </source>
</reference>
<dbReference type="PANTHER" id="PTHR47186">
    <property type="entry name" value="LEUCINE-RICH REPEAT-CONTAINING PROTEIN 57"/>
    <property type="match status" value="1"/>
</dbReference>
<dbReference type="Pfam" id="PF25019">
    <property type="entry name" value="LRR_R13L1-DRL21"/>
    <property type="match status" value="1"/>
</dbReference>
<feature type="domain" description="R13L1/DRL21-like LRR repeat region" evidence="2">
    <location>
        <begin position="195"/>
        <end position="318"/>
    </location>
</feature>
<dbReference type="InterPro" id="IPR032675">
    <property type="entry name" value="LRR_dom_sf"/>
</dbReference>
<comment type="caution">
    <text evidence="3">The sequence shown here is derived from an EMBL/GenBank/DDBJ whole genome shotgun (WGS) entry which is preliminary data.</text>
</comment>
<keyword evidence="1" id="KW-0175">Coiled coil</keyword>
<feature type="coiled-coil region" evidence="1">
    <location>
        <begin position="959"/>
        <end position="1031"/>
    </location>
</feature>
<evidence type="ECO:0000259" key="2">
    <source>
        <dbReference type="Pfam" id="PF25019"/>
    </source>
</evidence>
<evidence type="ECO:0000313" key="4">
    <source>
        <dbReference type="Proteomes" id="UP000237347"/>
    </source>
</evidence>